<organism evidence="1 2">
    <name type="scientific">Dorcoceras hygrometricum</name>
    <dbReference type="NCBI Taxonomy" id="472368"/>
    <lineage>
        <taxon>Eukaryota</taxon>
        <taxon>Viridiplantae</taxon>
        <taxon>Streptophyta</taxon>
        <taxon>Embryophyta</taxon>
        <taxon>Tracheophyta</taxon>
        <taxon>Spermatophyta</taxon>
        <taxon>Magnoliopsida</taxon>
        <taxon>eudicotyledons</taxon>
        <taxon>Gunneridae</taxon>
        <taxon>Pentapetalae</taxon>
        <taxon>asterids</taxon>
        <taxon>lamiids</taxon>
        <taxon>Lamiales</taxon>
        <taxon>Gesneriaceae</taxon>
        <taxon>Didymocarpoideae</taxon>
        <taxon>Trichosporeae</taxon>
        <taxon>Loxocarpinae</taxon>
        <taxon>Dorcoceras</taxon>
    </lineage>
</organism>
<name>A0A2Z6ZZZ2_9LAMI</name>
<protein>
    <submittedName>
        <fullName evidence="1">Uncharacterized protein</fullName>
    </submittedName>
</protein>
<reference evidence="1 2" key="1">
    <citation type="journal article" date="2015" name="Proc. Natl. Acad. Sci. U.S.A.">
        <title>The resurrection genome of Boea hygrometrica: A blueprint for survival of dehydration.</title>
        <authorList>
            <person name="Xiao L."/>
            <person name="Yang G."/>
            <person name="Zhang L."/>
            <person name="Yang X."/>
            <person name="Zhao S."/>
            <person name="Ji Z."/>
            <person name="Zhou Q."/>
            <person name="Hu M."/>
            <person name="Wang Y."/>
            <person name="Chen M."/>
            <person name="Xu Y."/>
            <person name="Jin H."/>
            <person name="Xiao X."/>
            <person name="Hu G."/>
            <person name="Bao F."/>
            <person name="Hu Y."/>
            <person name="Wan P."/>
            <person name="Li L."/>
            <person name="Deng X."/>
            <person name="Kuang T."/>
            <person name="Xiang C."/>
            <person name="Zhu J.K."/>
            <person name="Oliver M.J."/>
            <person name="He Y."/>
        </authorList>
    </citation>
    <scope>NUCLEOTIDE SEQUENCE [LARGE SCALE GENOMIC DNA]</scope>
    <source>
        <strain evidence="2">cv. XS01</strain>
    </source>
</reference>
<dbReference type="Proteomes" id="UP000250235">
    <property type="component" value="Unassembled WGS sequence"/>
</dbReference>
<accession>A0A2Z6ZZZ2</accession>
<gene>
    <name evidence="1" type="ORF">F511_46617</name>
</gene>
<sequence length="75" mass="8033">MSPAQGGGGAWPTAGGAWGGGREELLERRWAAGLRVLRCLSVSCNPRKSHFLNSSSYAQHIELNFRAGIVKPVLV</sequence>
<dbReference type="AlphaFoldDB" id="A0A2Z6ZZZ2"/>
<proteinExistence type="predicted"/>
<keyword evidence="2" id="KW-1185">Reference proteome</keyword>
<evidence type="ECO:0000313" key="2">
    <source>
        <dbReference type="Proteomes" id="UP000250235"/>
    </source>
</evidence>
<evidence type="ECO:0000313" key="1">
    <source>
        <dbReference type="EMBL" id="KZT76358.1"/>
    </source>
</evidence>
<dbReference type="EMBL" id="KV129601">
    <property type="protein sequence ID" value="KZT76358.1"/>
    <property type="molecule type" value="Genomic_DNA"/>
</dbReference>